<keyword evidence="5 6" id="KW-0472">Membrane</keyword>
<comment type="caution">
    <text evidence="8">The sequence shown here is derived from an EMBL/GenBank/DDBJ whole genome shotgun (WGS) entry which is preliminary data.</text>
</comment>
<evidence type="ECO:0000256" key="5">
    <source>
        <dbReference type="ARBA" id="ARBA00023136"/>
    </source>
</evidence>
<keyword evidence="2" id="KW-1003">Cell membrane</keyword>
<dbReference type="PANTHER" id="PTHR35007">
    <property type="entry name" value="INTEGRAL MEMBRANE PROTEIN-RELATED"/>
    <property type="match status" value="1"/>
</dbReference>
<protein>
    <recommendedName>
        <fullName evidence="7">Type II secretion system protein GspF domain-containing protein</fullName>
    </recommendedName>
</protein>
<feature type="domain" description="Type II secretion system protein GspF" evidence="7">
    <location>
        <begin position="117"/>
        <end position="239"/>
    </location>
</feature>
<evidence type="ECO:0000259" key="7">
    <source>
        <dbReference type="Pfam" id="PF00482"/>
    </source>
</evidence>
<dbReference type="InterPro" id="IPR018076">
    <property type="entry name" value="T2SS_GspF_dom"/>
</dbReference>
<dbReference type="RefSeq" id="WP_344165255.1">
    <property type="nucleotide sequence ID" value="NZ_BAAAPC010000026.1"/>
</dbReference>
<proteinExistence type="predicted"/>
<evidence type="ECO:0000313" key="9">
    <source>
        <dbReference type="Proteomes" id="UP001501585"/>
    </source>
</evidence>
<feature type="transmembrane region" description="Helical" evidence="6">
    <location>
        <begin position="6"/>
        <end position="25"/>
    </location>
</feature>
<dbReference type="Pfam" id="PF00482">
    <property type="entry name" value="T2SSF"/>
    <property type="match status" value="1"/>
</dbReference>
<reference evidence="8 9" key="1">
    <citation type="journal article" date="2019" name="Int. J. Syst. Evol. Microbiol.">
        <title>The Global Catalogue of Microorganisms (GCM) 10K type strain sequencing project: providing services to taxonomists for standard genome sequencing and annotation.</title>
        <authorList>
            <consortium name="The Broad Institute Genomics Platform"/>
            <consortium name="The Broad Institute Genome Sequencing Center for Infectious Disease"/>
            <person name="Wu L."/>
            <person name="Ma J."/>
        </authorList>
    </citation>
    <scope>NUCLEOTIDE SEQUENCE [LARGE SCALE GENOMIC DNA]</scope>
    <source>
        <strain evidence="8 9">JCM 15313</strain>
    </source>
</reference>
<evidence type="ECO:0000256" key="2">
    <source>
        <dbReference type="ARBA" id="ARBA00022475"/>
    </source>
</evidence>
<feature type="transmembrane region" description="Helical" evidence="6">
    <location>
        <begin position="65"/>
        <end position="92"/>
    </location>
</feature>
<dbReference type="Proteomes" id="UP001501585">
    <property type="component" value="Unassembled WGS sequence"/>
</dbReference>
<keyword evidence="4 6" id="KW-1133">Transmembrane helix</keyword>
<evidence type="ECO:0000313" key="8">
    <source>
        <dbReference type="EMBL" id="GAA2013236.1"/>
    </source>
</evidence>
<accession>A0ABN2TLH7</accession>
<evidence type="ECO:0000256" key="3">
    <source>
        <dbReference type="ARBA" id="ARBA00022692"/>
    </source>
</evidence>
<evidence type="ECO:0000256" key="1">
    <source>
        <dbReference type="ARBA" id="ARBA00004651"/>
    </source>
</evidence>
<dbReference type="EMBL" id="BAAAPC010000026">
    <property type="protein sequence ID" value="GAA2013236.1"/>
    <property type="molecule type" value="Genomic_DNA"/>
</dbReference>
<dbReference type="PANTHER" id="PTHR35007:SF3">
    <property type="entry name" value="POSSIBLE CONSERVED ALANINE RICH MEMBRANE PROTEIN"/>
    <property type="match status" value="1"/>
</dbReference>
<feature type="transmembrane region" description="Helical" evidence="6">
    <location>
        <begin position="218"/>
        <end position="247"/>
    </location>
</feature>
<gene>
    <name evidence="8" type="ORF">GCM10009799_46960</name>
</gene>
<evidence type="ECO:0000256" key="4">
    <source>
        <dbReference type="ARBA" id="ARBA00022989"/>
    </source>
</evidence>
<sequence>MTGLELGFLALGVVVPGVTAVHLLIRPSPRSTARRRLAALSREAPAPPLPGRLGRLVTRAAAPALLGLAALAVAGPVAGVGAGVMGGCLVWWRRRRCDACARRAERARIVAELPLAIDLVVAGLRAGCTMEDVLAAVTAAVGGPLGRLLGESAERLRLGADPASVWRELGAAPELAPMGRAMARAADTGAPVADILERHAAEARRSAQRDAFARSQRLGVLVVAPLGLCFLPAFVLIGVVPLAAGLISELVPR</sequence>
<name>A0ABN2TLH7_9ACTN</name>
<keyword evidence="3 6" id="KW-0812">Transmembrane</keyword>
<organism evidence="8 9">
    <name type="scientific">Nocardiopsis rhodophaea</name>
    <dbReference type="NCBI Taxonomy" id="280238"/>
    <lineage>
        <taxon>Bacteria</taxon>
        <taxon>Bacillati</taxon>
        <taxon>Actinomycetota</taxon>
        <taxon>Actinomycetes</taxon>
        <taxon>Streptosporangiales</taxon>
        <taxon>Nocardiopsidaceae</taxon>
        <taxon>Nocardiopsis</taxon>
    </lineage>
</organism>
<evidence type="ECO:0000256" key="6">
    <source>
        <dbReference type="SAM" id="Phobius"/>
    </source>
</evidence>
<keyword evidence="9" id="KW-1185">Reference proteome</keyword>
<comment type="subcellular location">
    <subcellularLocation>
        <location evidence="1">Cell membrane</location>
        <topology evidence="1">Multi-pass membrane protein</topology>
    </subcellularLocation>
</comment>